<proteinExistence type="predicted"/>
<evidence type="ECO:0000313" key="3">
    <source>
        <dbReference type="Proteomes" id="UP000721442"/>
    </source>
</evidence>
<comment type="caution">
    <text evidence="2">The sequence shown here is derived from an EMBL/GenBank/DDBJ whole genome shotgun (WGS) entry which is preliminary data.</text>
</comment>
<sequence>MYKKLLFATVATVFAVTASSARDITECSSSDSTEDTPQWLVGDICLSIDQIRNRGGVPCSSVFNIPEWEGSFFSAYDPDRFSDDNHSCHLTIRPGYFLDTDFVFDEDRSGEMFKQCERGLYCPGVAELSYDEVKEIMGELTFSAVECPIPDDIFRNPELTDKLQLLWNGVRLGISTPVGATSVDDCYIEPGTYYDATGQFEITNNCAY</sequence>
<protein>
    <submittedName>
        <fullName evidence="2">Uncharacterized protein</fullName>
    </submittedName>
</protein>
<name>A0A940IC03_9PROT</name>
<feature type="chain" id="PRO_5037153284" evidence="1">
    <location>
        <begin position="22"/>
        <end position="208"/>
    </location>
</feature>
<gene>
    <name evidence="2" type="ORF">IAC77_01720</name>
</gene>
<dbReference type="AlphaFoldDB" id="A0A940IC03"/>
<reference evidence="2" key="1">
    <citation type="submission" date="2020-10" db="EMBL/GenBank/DDBJ databases">
        <authorList>
            <person name="Gilroy R."/>
        </authorList>
    </citation>
    <scope>NUCLEOTIDE SEQUENCE</scope>
    <source>
        <strain evidence="2">B1-16210</strain>
    </source>
</reference>
<evidence type="ECO:0000313" key="2">
    <source>
        <dbReference type="EMBL" id="MBO8407161.1"/>
    </source>
</evidence>
<accession>A0A940IC03</accession>
<reference evidence="2" key="2">
    <citation type="journal article" date="2021" name="PeerJ">
        <title>Extensive microbial diversity within the chicken gut microbiome revealed by metagenomics and culture.</title>
        <authorList>
            <person name="Gilroy R."/>
            <person name="Ravi A."/>
            <person name="Getino M."/>
            <person name="Pursley I."/>
            <person name="Horton D.L."/>
            <person name="Alikhan N.F."/>
            <person name="Baker D."/>
            <person name="Gharbi K."/>
            <person name="Hall N."/>
            <person name="Watson M."/>
            <person name="Adriaenssens E.M."/>
            <person name="Foster-Nyarko E."/>
            <person name="Jarju S."/>
            <person name="Secka A."/>
            <person name="Antonio M."/>
            <person name="Oren A."/>
            <person name="Chaudhuri R.R."/>
            <person name="La Ragione R."/>
            <person name="Hildebrand F."/>
            <person name="Pallen M.J."/>
        </authorList>
    </citation>
    <scope>NUCLEOTIDE SEQUENCE</scope>
    <source>
        <strain evidence="2">B1-16210</strain>
    </source>
</reference>
<evidence type="ECO:0000256" key="1">
    <source>
        <dbReference type="SAM" id="SignalP"/>
    </source>
</evidence>
<dbReference type="Proteomes" id="UP000721442">
    <property type="component" value="Unassembled WGS sequence"/>
</dbReference>
<dbReference type="EMBL" id="JADINE010000026">
    <property type="protein sequence ID" value="MBO8407161.1"/>
    <property type="molecule type" value="Genomic_DNA"/>
</dbReference>
<organism evidence="2 3">
    <name type="scientific">Candidatus Enterousia excrementavium</name>
    <dbReference type="NCBI Taxonomy" id="2840789"/>
    <lineage>
        <taxon>Bacteria</taxon>
        <taxon>Pseudomonadati</taxon>
        <taxon>Pseudomonadota</taxon>
        <taxon>Alphaproteobacteria</taxon>
        <taxon>Candidatus Enterousia</taxon>
    </lineage>
</organism>
<keyword evidence="1" id="KW-0732">Signal</keyword>
<feature type="signal peptide" evidence="1">
    <location>
        <begin position="1"/>
        <end position="21"/>
    </location>
</feature>